<keyword evidence="3 7" id="KW-0456">Lyase</keyword>
<dbReference type="InterPro" id="IPR028581">
    <property type="entry name" value="DeoC_typeI"/>
</dbReference>
<proteinExistence type="inferred from homology"/>
<evidence type="ECO:0000256" key="7">
    <source>
        <dbReference type="HAMAP-Rule" id="MF_00114"/>
    </source>
</evidence>
<comment type="similarity">
    <text evidence="1 7">Belongs to the DeoC/FbaB aldolase family. DeoC type 1 subfamily.</text>
</comment>
<comment type="pathway">
    <text evidence="7">Carbohydrate degradation; 2-deoxy-D-ribose 1-phosphate degradation; D-glyceraldehyde 3-phosphate and acetaldehyde from 2-deoxy-alpha-D-ribose 1-phosphate: step 2/2.</text>
</comment>
<dbReference type="SUPFAM" id="SSF51569">
    <property type="entry name" value="Aldolase"/>
    <property type="match status" value="1"/>
</dbReference>
<dbReference type="InterPro" id="IPR002915">
    <property type="entry name" value="DeoC/FbaB/LacD_aldolase"/>
</dbReference>
<evidence type="ECO:0000256" key="2">
    <source>
        <dbReference type="ARBA" id="ARBA00022490"/>
    </source>
</evidence>
<evidence type="ECO:0000256" key="6">
    <source>
        <dbReference type="ARBA" id="ARBA00056337"/>
    </source>
</evidence>
<feature type="active site" description="Schiff-base intermediate with acetaldehyde" evidence="7">
    <location>
        <position position="159"/>
    </location>
</feature>
<evidence type="ECO:0000256" key="5">
    <source>
        <dbReference type="ARBA" id="ARBA00048791"/>
    </source>
</evidence>
<dbReference type="FunFam" id="3.20.20.70:FF:000044">
    <property type="entry name" value="Deoxyribose-phosphate aldolase"/>
    <property type="match status" value="1"/>
</dbReference>
<dbReference type="GO" id="GO:0006018">
    <property type="term" value="P:2-deoxyribose 1-phosphate catabolic process"/>
    <property type="evidence" value="ECO:0007669"/>
    <property type="project" value="UniProtKB-UniRule"/>
</dbReference>
<dbReference type="GO" id="GO:0009264">
    <property type="term" value="P:deoxyribonucleotide catabolic process"/>
    <property type="evidence" value="ECO:0007669"/>
    <property type="project" value="UniProtKB-UniRule"/>
</dbReference>
<dbReference type="SMART" id="SM01133">
    <property type="entry name" value="DeoC"/>
    <property type="match status" value="1"/>
</dbReference>
<reference evidence="8" key="1">
    <citation type="submission" date="2019-11" db="EMBL/GenBank/DDBJ databases">
        <authorList>
            <person name="Feng L."/>
        </authorList>
    </citation>
    <scope>NUCLEOTIDE SEQUENCE</scope>
    <source>
        <strain evidence="8">ElimosumLFYP34</strain>
    </source>
</reference>
<dbReference type="NCBIfam" id="TIGR00126">
    <property type="entry name" value="deoC"/>
    <property type="match status" value="1"/>
</dbReference>
<dbReference type="EMBL" id="CACRTR010000023">
    <property type="protein sequence ID" value="VYU66461.1"/>
    <property type="molecule type" value="Genomic_DNA"/>
</dbReference>
<organism evidence="8">
    <name type="scientific">Eubacterium limosum</name>
    <dbReference type="NCBI Taxonomy" id="1736"/>
    <lineage>
        <taxon>Bacteria</taxon>
        <taxon>Bacillati</taxon>
        <taxon>Bacillota</taxon>
        <taxon>Clostridia</taxon>
        <taxon>Eubacteriales</taxon>
        <taxon>Eubacteriaceae</taxon>
        <taxon>Eubacterium</taxon>
    </lineage>
</organism>
<gene>
    <name evidence="8" type="primary">deoC1_1</name>
    <name evidence="7" type="synonym">deoC</name>
    <name evidence="8" type="ORF">ELLFYP34_00637</name>
</gene>
<dbReference type="PANTHER" id="PTHR10889:SF1">
    <property type="entry name" value="DEOXYRIBOSE-PHOSPHATE ALDOLASE"/>
    <property type="match status" value="1"/>
</dbReference>
<keyword evidence="4 7" id="KW-0704">Schiff base</keyword>
<sequence>MKTLTVKELAGYFDHTLLKAFVTNEDFKKLCDDADKYGFKMVAINSAPVALCKEYLKDSPVHVGAAISFPLGQTTIETKVFETKNAIENGADEIDYVINIVELKNKNYDYIKREMEAIVAVCRENGVLSKVIFENCYLTKDEIAKVAEIAREVKPDFIKTSTGFGTGGATVEDVKLMKSIVGDDVKVKAAGGIRDLETCLAMIEAGAERIGSSSSIEITEAYAKTL</sequence>
<dbReference type="InterPro" id="IPR011343">
    <property type="entry name" value="DeoC"/>
</dbReference>
<comment type="catalytic activity">
    <reaction evidence="5 7">
        <text>2-deoxy-D-ribose 5-phosphate = D-glyceraldehyde 3-phosphate + acetaldehyde</text>
        <dbReference type="Rhea" id="RHEA:12821"/>
        <dbReference type="ChEBI" id="CHEBI:15343"/>
        <dbReference type="ChEBI" id="CHEBI:59776"/>
        <dbReference type="ChEBI" id="CHEBI:62877"/>
        <dbReference type="EC" id="4.1.2.4"/>
    </reaction>
</comment>
<feature type="active site" description="Proton donor/acceptor" evidence="7">
    <location>
        <position position="95"/>
    </location>
</feature>
<dbReference type="PIRSF" id="PIRSF001357">
    <property type="entry name" value="DeoC"/>
    <property type="match status" value="1"/>
</dbReference>
<dbReference type="AlphaFoldDB" id="A0A6N3GRC2"/>
<evidence type="ECO:0000313" key="8">
    <source>
        <dbReference type="EMBL" id="VYU66461.1"/>
    </source>
</evidence>
<dbReference type="CDD" id="cd00959">
    <property type="entry name" value="DeoC"/>
    <property type="match status" value="1"/>
</dbReference>
<dbReference type="GO" id="GO:0016052">
    <property type="term" value="P:carbohydrate catabolic process"/>
    <property type="evidence" value="ECO:0007669"/>
    <property type="project" value="TreeGrafter"/>
</dbReference>
<dbReference type="GO" id="GO:0004139">
    <property type="term" value="F:deoxyribose-phosphate aldolase activity"/>
    <property type="evidence" value="ECO:0007669"/>
    <property type="project" value="UniProtKB-UniRule"/>
</dbReference>
<dbReference type="HAMAP" id="MF_00114">
    <property type="entry name" value="DeoC_type1"/>
    <property type="match status" value="1"/>
</dbReference>
<dbReference type="PANTHER" id="PTHR10889">
    <property type="entry name" value="DEOXYRIBOSE-PHOSPHATE ALDOLASE"/>
    <property type="match status" value="1"/>
</dbReference>
<name>A0A6N3GRC2_EUBLI</name>
<evidence type="ECO:0000256" key="1">
    <source>
        <dbReference type="ARBA" id="ARBA00010936"/>
    </source>
</evidence>
<dbReference type="GO" id="GO:0005737">
    <property type="term" value="C:cytoplasm"/>
    <property type="evidence" value="ECO:0007669"/>
    <property type="project" value="UniProtKB-SubCell"/>
</dbReference>
<comment type="subcellular location">
    <subcellularLocation>
        <location evidence="7">Cytoplasm</location>
    </subcellularLocation>
</comment>
<accession>A0A6N3GRC2</accession>
<dbReference type="EC" id="4.1.2.4" evidence="7"/>
<dbReference type="UniPathway" id="UPA00002">
    <property type="reaction ID" value="UER00468"/>
</dbReference>
<dbReference type="Gene3D" id="3.20.20.70">
    <property type="entry name" value="Aldolase class I"/>
    <property type="match status" value="1"/>
</dbReference>
<dbReference type="Pfam" id="PF01791">
    <property type="entry name" value="DeoC"/>
    <property type="match status" value="1"/>
</dbReference>
<evidence type="ECO:0000256" key="4">
    <source>
        <dbReference type="ARBA" id="ARBA00023270"/>
    </source>
</evidence>
<dbReference type="InterPro" id="IPR013785">
    <property type="entry name" value="Aldolase_TIM"/>
</dbReference>
<protein>
    <recommendedName>
        <fullName evidence="7">Deoxyribose-phosphate aldolase</fullName>
        <shortName evidence="7">DERA</shortName>
        <ecNumber evidence="7">4.1.2.4</ecNumber>
    </recommendedName>
    <alternativeName>
        <fullName evidence="7">2-deoxy-D-ribose 5-phosphate aldolase</fullName>
    </alternativeName>
    <alternativeName>
        <fullName evidence="7">Phosphodeoxyriboaldolase</fullName>
        <shortName evidence="7">Deoxyriboaldolase</shortName>
    </alternativeName>
</protein>
<evidence type="ECO:0000256" key="3">
    <source>
        <dbReference type="ARBA" id="ARBA00023239"/>
    </source>
</evidence>
<comment type="function">
    <text evidence="6 7">Catalyzes a reversible aldol reaction between acetaldehyde and D-glyceraldehyde 3-phosphate to generate 2-deoxy-D-ribose 5-phosphate.</text>
</comment>
<keyword evidence="2 7" id="KW-0963">Cytoplasm</keyword>
<feature type="active site" description="Proton donor/acceptor" evidence="7">
    <location>
        <position position="188"/>
    </location>
</feature>